<accession>A0A0B1T8K2</accession>
<dbReference type="OrthoDB" id="533508at2759"/>
<evidence type="ECO:0000313" key="2">
    <source>
        <dbReference type="EMBL" id="KHJ93569.1"/>
    </source>
</evidence>
<name>A0A0B1T8K2_OESDE</name>
<gene>
    <name evidence="2" type="ORF">OESDEN_06520</name>
</gene>
<feature type="region of interest" description="Disordered" evidence="1">
    <location>
        <begin position="155"/>
        <end position="195"/>
    </location>
</feature>
<dbReference type="Proteomes" id="UP000053660">
    <property type="component" value="Unassembled WGS sequence"/>
</dbReference>
<protein>
    <submittedName>
        <fullName evidence="2">Uncharacterized protein</fullName>
    </submittedName>
</protein>
<dbReference type="AlphaFoldDB" id="A0A0B1T8K2"/>
<reference evidence="2 3" key="1">
    <citation type="submission" date="2014-03" db="EMBL/GenBank/DDBJ databases">
        <title>Draft genome of the hookworm Oesophagostomum dentatum.</title>
        <authorList>
            <person name="Mitreva M."/>
        </authorList>
    </citation>
    <scope>NUCLEOTIDE SEQUENCE [LARGE SCALE GENOMIC DNA]</scope>
    <source>
        <strain evidence="2 3">OD-Hann</strain>
    </source>
</reference>
<dbReference type="EMBL" id="KN550708">
    <property type="protein sequence ID" value="KHJ93569.1"/>
    <property type="molecule type" value="Genomic_DNA"/>
</dbReference>
<keyword evidence="3" id="KW-1185">Reference proteome</keyword>
<sequence>MVIKQTKKTRAKQRKQAIHHWKTIGRKVIHTIAKVGKEQAIMLLHGHDRLDPIIEDEKAQSWNRTPTRLLSRSRPRSLLSQAGELKTDDPVSHMHLSAPSSIQETVDWHPVEANADPDEGIHDETVVVPSHRFVHTAVPISDTQRSMRVRGVEMVPSGDIPNMPNTGTPPTRAVSPKVRHDMFRKKGSPDSGGSG</sequence>
<evidence type="ECO:0000313" key="3">
    <source>
        <dbReference type="Proteomes" id="UP000053660"/>
    </source>
</evidence>
<proteinExistence type="predicted"/>
<evidence type="ECO:0000256" key="1">
    <source>
        <dbReference type="SAM" id="MobiDB-lite"/>
    </source>
</evidence>
<organism evidence="2 3">
    <name type="scientific">Oesophagostomum dentatum</name>
    <name type="common">Nodular worm</name>
    <dbReference type="NCBI Taxonomy" id="61180"/>
    <lineage>
        <taxon>Eukaryota</taxon>
        <taxon>Metazoa</taxon>
        <taxon>Ecdysozoa</taxon>
        <taxon>Nematoda</taxon>
        <taxon>Chromadorea</taxon>
        <taxon>Rhabditida</taxon>
        <taxon>Rhabditina</taxon>
        <taxon>Rhabditomorpha</taxon>
        <taxon>Strongyloidea</taxon>
        <taxon>Strongylidae</taxon>
        <taxon>Oesophagostomum</taxon>
    </lineage>
</organism>